<gene>
    <name evidence="1" type="ORF">J0695_29605</name>
</gene>
<organism evidence="1 2">
    <name type="scientific">Streptomyces beijiangensis</name>
    <dbReference type="NCBI Taxonomy" id="163361"/>
    <lineage>
        <taxon>Bacteria</taxon>
        <taxon>Bacillati</taxon>
        <taxon>Actinomycetota</taxon>
        <taxon>Actinomycetes</taxon>
        <taxon>Kitasatosporales</taxon>
        <taxon>Streptomycetaceae</taxon>
        <taxon>Streptomyces</taxon>
    </lineage>
</organism>
<dbReference type="RefSeq" id="WP_206967144.1">
    <property type="nucleotide sequence ID" value="NZ_BAAAJJ010000003.1"/>
</dbReference>
<accession>A0A939FD36</accession>
<sequence>MADLRREVAESPLPRLLRASAARQLNKGLRGERRLHEPDVFGAIGVYWAAFADRAQWQVPLADRKGRVATMSVSLDPDQQVSGDIGGPVTGATDGVGDAHSGRIDPWKLSASLRAEGRLLKLCAFVGLLSTIGGAKSWLDPSRWEAGRVMFLPAIAVLIGCHYWSKNIQARARAHLDRQG</sequence>
<dbReference type="EMBL" id="JAFLRJ010000336">
    <property type="protein sequence ID" value="MBO0515904.1"/>
    <property type="molecule type" value="Genomic_DNA"/>
</dbReference>
<protein>
    <submittedName>
        <fullName evidence="1">Uncharacterized protein</fullName>
    </submittedName>
</protein>
<dbReference type="Proteomes" id="UP000664167">
    <property type="component" value="Unassembled WGS sequence"/>
</dbReference>
<comment type="caution">
    <text evidence="1">The sequence shown here is derived from an EMBL/GenBank/DDBJ whole genome shotgun (WGS) entry which is preliminary data.</text>
</comment>
<dbReference type="AlphaFoldDB" id="A0A939FD36"/>
<name>A0A939FD36_9ACTN</name>
<keyword evidence="2" id="KW-1185">Reference proteome</keyword>
<reference evidence="1" key="1">
    <citation type="submission" date="2021-03" db="EMBL/GenBank/DDBJ databases">
        <title>Streptomyces poriferae sp. nov., a novel marine sponge-derived Actinobacteria species with anti-MRSA activity.</title>
        <authorList>
            <person name="Sandoval-Powers M."/>
            <person name="Kralova S."/>
            <person name="Nguyen G.-S."/>
            <person name="Fawwal D."/>
            <person name="Degnes K."/>
            <person name="Klinkenberg G."/>
            <person name="Sletta H."/>
            <person name="Wentzel A."/>
            <person name="Liles M.R."/>
        </authorList>
    </citation>
    <scope>NUCLEOTIDE SEQUENCE</scope>
    <source>
        <strain evidence="1">DSM 41794</strain>
    </source>
</reference>
<evidence type="ECO:0000313" key="2">
    <source>
        <dbReference type="Proteomes" id="UP000664167"/>
    </source>
</evidence>
<evidence type="ECO:0000313" key="1">
    <source>
        <dbReference type="EMBL" id="MBO0515904.1"/>
    </source>
</evidence>
<proteinExistence type="predicted"/>